<dbReference type="PANTHER" id="PTHR12277">
    <property type="entry name" value="ALPHA/BETA HYDROLASE DOMAIN-CONTAINING PROTEIN"/>
    <property type="match status" value="1"/>
</dbReference>
<feature type="signal peptide" evidence="2">
    <location>
        <begin position="1"/>
        <end position="20"/>
    </location>
</feature>
<dbReference type="KEGG" id="psl:Psta_0095"/>
<gene>
    <name evidence="4" type="ordered locus">Psta_0095</name>
</gene>
<dbReference type="EMBL" id="CP001848">
    <property type="protein sequence ID" value="ADB14791.1"/>
    <property type="molecule type" value="Genomic_DNA"/>
</dbReference>
<dbReference type="PANTHER" id="PTHR12277:SF81">
    <property type="entry name" value="PROTEIN ABHD13"/>
    <property type="match status" value="1"/>
</dbReference>
<feature type="chain" id="PRO_5003034454" evidence="2">
    <location>
        <begin position="21"/>
        <end position="303"/>
    </location>
</feature>
<evidence type="ECO:0000313" key="5">
    <source>
        <dbReference type="Proteomes" id="UP000001887"/>
    </source>
</evidence>
<dbReference type="InterPro" id="IPR029058">
    <property type="entry name" value="AB_hydrolase_fold"/>
</dbReference>
<proteinExistence type="predicted"/>
<organism evidence="4 5">
    <name type="scientific">Pirellula staleyi (strain ATCC 27377 / DSM 6068 / ICPB 4128)</name>
    <name type="common">Pirella staleyi</name>
    <dbReference type="NCBI Taxonomy" id="530564"/>
    <lineage>
        <taxon>Bacteria</taxon>
        <taxon>Pseudomonadati</taxon>
        <taxon>Planctomycetota</taxon>
        <taxon>Planctomycetia</taxon>
        <taxon>Pirellulales</taxon>
        <taxon>Pirellulaceae</taxon>
        <taxon>Pirellula</taxon>
    </lineage>
</organism>
<evidence type="ECO:0000313" key="4">
    <source>
        <dbReference type="EMBL" id="ADB14791.1"/>
    </source>
</evidence>
<dbReference type="HOGENOM" id="CLU_029375_2_1_0"/>
<reference evidence="4 5" key="1">
    <citation type="journal article" date="2009" name="Stand. Genomic Sci.">
        <title>Complete genome sequence of Pirellula staleyi type strain (ATCC 27377).</title>
        <authorList>
            <person name="Clum A."/>
            <person name="Tindall B.J."/>
            <person name="Sikorski J."/>
            <person name="Ivanova N."/>
            <person name="Mavrommatis K."/>
            <person name="Lucas S."/>
            <person name="Glavina del Rio T."/>
            <person name="Nolan M."/>
            <person name="Chen F."/>
            <person name="Tice H."/>
            <person name="Pitluck S."/>
            <person name="Cheng J.F."/>
            <person name="Chertkov O."/>
            <person name="Brettin T."/>
            <person name="Han C."/>
            <person name="Detter J.C."/>
            <person name="Kuske C."/>
            <person name="Bruce D."/>
            <person name="Goodwin L."/>
            <person name="Ovchinikova G."/>
            <person name="Pati A."/>
            <person name="Mikhailova N."/>
            <person name="Chen A."/>
            <person name="Palaniappan K."/>
            <person name="Land M."/>
            <person name="Hauser L."/>
            <person name="Chang Y.J."/>
            <person name="Jeffries C.D."/>
            <person name="Chain P."/>
            <person name="Rohde M."/>
            <person name="Goker M."/>
            <person name="Bristow J."/>
            <person name="Eisen J.A."/>
            <person name="Markowitz V."/>
            <person name="Hugenholtz P."/>
            <person name="Kyrpides N.C."/>
            <person name="Klenk H.P."/>
            <person name="Lapidus A."/>
        </authorList>
    </citation>
    <scope>NUCLEOTIDE SEQUENCE [LARGE SCALE GENOMIC DNA]</scope>
    <source>
        <strain evidence="5">ATCC 27377 / DSM 6068 / ICPB 4128</strain>
    </source>
</reference>
<name>D2R0C3_PIRSD</name>
<keyword evidence="4" id="KW-0378">Hydrolase</keyword>
<feature type="region of interest" description="Disordered" evidence="1">
    <location>
        <begin position="284"/>
        <end position="303"/>
    </location>
</feature>
<keyword evidence="2" id="KW-0732">Signal</keyword>
<accession>D2R0C3</accession>
<dbReference type="InterPro" id="IPR000073">
    <property type="entry name" value="AB_hydrolase_1"/>
</dbReference>
<keyword evidence="5" id="KW-1185">Reference proteome</keyword>
<evidence type="ECO:0000259" key="3">
    <source>
        <dbReference type="Pfam" id="PF00561"/>
    </source>
</evidence>
<sequence precursor="true">MRAWVVLLFSVLGCAQVGCAVLPPTSPLTSWERKSVFQPARYPAGEWEQTSVLVEDAYFTASDGVKLHGWYARHPQPLAHAVLLHGNAGNVTLLAESIRLLNRRHGLSVLALDYRGFGRSEGKPTEQGVVTDARAARDWLARKEGIANRDVMLMGVSLGGGVALQVAEQEPCRGLVLVNTFTSLPDVAQHHVPWLPMSLMMTMRMNSLEAIRRYEGPLLISHADADQVIPFEQGQLLFDTATTKNKVFIRNEGAGHNDPQPEAYRVALDQFIAALPPISAPAAPTNQQPIFSPVAAEPPPLLR</sequence>
<feature type="domain" description="AB hydrolase-1" evidence="3">
    <location>
        <begin position="82"/>
        <end position="197"/>
    </location>
</feature>
<dbReference type="AlphaFoldDB" id="D2R0C3"/>
<evidence type="ECO:0000256" key="1">
    <source>
        <dbReference type="SAM" id="MobiDB-lite"/>
    </source>
</evidence>
<protein>
    <submittedName>
        <fullName evidence="4">Hydrolase of the alpha/beta superfamily-like protein</fullName>
    </submittedName>
</protein>
<dbReference type="eggNOG" id="COG1073">
    <property type="taxonomic scope" value="Bacteria"/>
</dbReference>
<dbReference type="Pfam" id="PF00561">
    <property type="entry name" value="Abhydrolase_1"/>
    <property type="match status" value="1"/>
</dbReference>
<dbReference type="Proteomes" id="UP000001887">
    <property type="component" value="Chromosome"/>
</dbReference>
<dbReference type="PRINTS" id="PR00111">
    <property type="entry name" value="ABHYDROLASE"/>
</dbReference>
<dbReference type="OrthoDB" id="9777090at2"/>
<dbReference type="Gene3D" id="3.40.50.1820">
    <property type="entry name" value="alpha/beta hydrolase"/>
    <property type="match status" value="1"/>
</dbReference>
<dbReference type="GO" id="GO:0016787">
    <property type="term" value="F:hydrolase activity"/>
    <property type="evidence" value="ECO:0007669"/>
    <property type="project" value="UniProtKB-KW"/>
</dbReference>
<dbReference type="STRING" id="530564.Psta_0095"/>
<dbReference type="SUPFAM" id="SSF53474">
    <property type="entry name" value="alpha/beta-Hydrolases"/>
    <property type="match status" value="1"/>
</dbReference>
<evidence type="ECO:0000256" key="2">
    <source>
        <dbReference type="SAM" id="SignalP"/>
    </source>
</evidence>